<protein>
    <recommendedName>
        <fullName evidence="2">C3H1-type domain-containing protein</fullName>
    </recommendedName>
</protein>
<gene>
    <name evidence="3" type="ORF">DID88_005627</name>
</gene>
<accession>A0A395J130</accession>
<evidence type="ECO:0000256" key="1">
    <source>
        <dbReference type="PROSITE-ProRule" id="PRU00723"/>
    </source>
</evidence>
<keyword evidence="1" id="KW-0862">Zinc</keyword>
<feature type="domain" description="C3H1-type" evidence="2">
    <location>
        <begin position="341"/>
        <end position="368"/>
    </location>
</feature>
<dbReference type="PANTHER" id="PTHR37543">
    <property type="entry name" value="CCCH ZINC FINGER DNA BINDING PROTEIN (AFU_ORTHOLOGUE AFUA_5G12760)"/>
    <property type="match status" value="1"/>
</dbReference>
<dbReference type="GO" id="GO:0008270">
    <property type="term" value="F:zinc ion binding"/>
    <property type="evidence" value="ECO:0007669"/>
    <property type="project" value="UniProtKB-KW"/>
</dbReference>
<proteinExistence type="predicted"/>
<evidence type="ECO:0000259" key="2">
    <source>
        <dbReference type="PROSITE" id="PS50103"/>
    </source>
</evidence>
<dbReference type="InterPro" id="IPR057654">
    <property type="entry name" value="Znf-CCCH_tandem"/>
</dbReference>
<reference evidence="3 4" key="1">
    <citation type="submission" date="2018-06" db="EMBL/GenBank/DDBJ databases">
        <title>Genome Sequence of the Brown Rot Fungal Pathogen Monilinia fructigena.</title>
        <authorList>
            <person name="Landi L."/>
            <person name="De Miccolis Angelini R.M."/>
            <person name="Pollastro S."/>
            <person name="Abate D."/>
            <person name="Faretra F."/>
            <person name="Romanazzi G."/>
        </authorList>
    </citation>
    <scope>NUCLEOTIDE SEQUENCE [LARGE SCALE GENOMIC DNA]</scope>
    <source>
        <strain evidence="3 4">Mfrg269</strain>
    </source>
</reference>
<name>A0A395J130_9HELO</name>
<dbReference type="InterPro" id="IPR057683">
    <property type="entry name" value="DUF7923"/>
</dbReference>
<evidence type="ECO:0000313" key="4">
    <source>
        <dbReference type="Proteomes" id="UP000249056"/>
    </source>
</evidence>
<dbReference type="OrthoDB" id="3512845at2759"/>
<keyword evidence="1" id="KW-0479">Metal-binding</keyword>
<organism evidence="3 4">
    <name type="scientific">Monilinia fructigena</name>
    <dbReference type="NCBI Taxonomy" id="38457"/>
    <lineage>
        <taxon>Eukaryota</taxon>
        <taxon>Fungi</taxon>
        <taxon>Dikarya</taxon>
        <taxon>Ascomycota</taxon>
        <taxon>Pezizomycotina</taxon>
        <taxon>Leotiomycetes</taxon>
        <taxon>Helotiales</taxon>
        <taxon>Sclerotiniaceae</taxon>
        <taxon>Monilinia</taxon>
    </lineage>
</organism>
<sequence>MGSLDVFQEQFRRLKEVEDGKDQLIERLFTRINELESGFTETKLHLEREQDTAKLYQSKLAGVRASLKKLNERIDSNSFVSVLIDGDCMAFCDDFVKSAQQGGTEAIRLLKSKVCEYVSKELELPSQIAIRVRIFANTKGLASVYCCSKILDSADDLHMFVRGFNMGYSMCDFVDAGDGKECADAKLKACFNHDMSDVQCRAIIFGGSTDNGYARLLQPYAGDDPKSNRIVLLEGPPFAKELALLKDKFLVARLPGVFRNTKLSARRLSLSMTPPPISIPNDISSPENVVSSVASDVVNTEEASNPSASLPVQKNYPLLRNSKGQRLDAILSPPTALVIVMRSARHCNPFHILGECNYEDCKYLHGVRLNKKGIEARRLISRCKPCPSKLKCKDEKCLLGHECPEKTCAKIGKGCRYPKEMHNVDRS</sequence>
<dbReference type="AlphaFoldDB" id="A0A395J130"/>
<evidence type="ECO:0000313" key="3">
    <source>
        <dbReference type="EMBL" id="RAL65966.1"/>
    </source>
</evidence>
<dbReference type="EMBL" id="QKRW01000008">
    <property type="protein sequence ID" value="RAL65966.1"/>
    <property type="molecule type" value="Genomic_DNA"/>
</dbReference>
<keyword evidence="1" id="KW-0863">Zinc-finger</keyword>
<dbReference type="Proteomes" id="UP000249056">
    <property type="component" value="Unassembled WGS sequence"/>
</dbReference>
<keyword evidence="4" id="KW-1185">Reference proteome</keyword>
<dbReference type="Pfam" id="PF25540">
    <property type="entry name" value="DUF7923"/>
    <property type="match status" value="1"/>
</dbReference>
<dbReference type="PROSITE" id="PS50103">
    <property type="entry name" value="ZF_C3H1"/>
    <property type="match status" value="1"/>
</dbReference>
<dbReference type="PANTHER" id="PTHR37543:SF1">
    <property type="entry name" value="CCCH ZINC FINGER DNA BINDING PROTEIN (AFU_ORTHOLOGUE AFUA_5G12760)"/>
    <property type="match status" value="1"/>
</dbReference>
<dbReference type="Pfam" id="PF25543">
    <property type="entry name" value="zf-CCCH_tandem"/>
    <property type="match status" value="1"/>
</dbReference>
<comment type="caution">
    <text evidence="3">The sequence shown here is derived from an EMBL/GenBank/DDBJ whole genome shotgun (WGS) entry which is preliminary data.</text>
</comment>
<feature type="zinc finger region" description="C3H1-type" evidence="1">
    <location>
        <begin position="341"/>
        <end position="368"/>
    </location>
</feature>
<dbReference type="InterPro" id="IPR000571">
    <property type="entry name" value="Znf_CCCH"/>
</dbReference>